<evidence type="ECO:0000313" key="1">
    <source>
        <dbReference type="EMBL" id="CEK79780.1"/>
    </source>
</evidence>
<feature type="non-terminal residue" evidence="1">
    <location>
        <position position="1"/>
    </location>
</feature>
<reference evidence="1" key="1">
    <citation type="submission" date="2014-12" db="EMBL/GenBank/DDBJ databases">
        <title>Insight into the proteome of Arion vulgaris.</title>
        <authorList>
            <person name="Aradska J."/>
            <person name="Bulat T."/>
            <person name="Smidak R."/>
            <person name="Sarate P."/>
            <person name="Gangsoo J."/>
            <person name="Sialana F."/>
            <person name="Bilban M."/>
            <person name="Lubec G."/>
        </authorList>
    </citation>
    <scope>NUCLEOTIDE SEQUENCE</scope>
    <source>
        <tissue evidence="1">Skin</tissue>
    </source>
</reference>
<dbReference type="EMBL" id="HACG01032915">
    <property type="protein sequence ID" value="CEK79780.1"/>
    <property type="molecule type" value="Transcribed_RNA"/>
</dbReference>
<gene>
    <name evidence="1" type="primary">ORF117422</name>
</gene>
<proteinExistence type="predicted"/>
<dbReference type="AlphaFoldDB" id="A0A0B7AIM9"/>
<sequence length="74" mass="7976">RNLQQLQVCSAMLSVVETLTQVESISNHCSIPFGSSATDSLIISLTDYTGQSACDYSLVQRVTSAISLEQPPIE</sequence>
<organism evidence="1">
    <name type="scientific">Arion vulgaris</name>
    <dbReference type="NCBI Taxonomy" id="1028688"/>
    <lineage>
        <taxon>Eukaryota</taxon>
        <taxon>Metazoa</taxon>
        <taxon>Spiralia</taxon>
        <taxon>Lophotrochozoa</taxon>
        <taxon>Mollusca</taxon>
        <taxon>Gastropoda</taxon>
        <taxon>Heterobranchia</taxon>
        <taxon>Euthyneura</taxon>
        <taxon>Panpulmonata</taxon>
        <taxon>Eupulmonata</taxon>
        <taxon>Stylommatophora</taxon>
        <taxon>Helicina</taxon>
        <taxon>Arionoidea</taxon>
        <taxon>Arionidae</taxon>
        <taxon>Arion</taxon>
    </lineage>
</organism>
<protein>
    <submittedName>
        <fullName evidence="1">Uncharacterized protein</fullName>
    </submittedName>
</protein>
<name>A0A0B7AIM9_9EUPU</name>
<accession>A0A0B7AIM9</accession>